<protein>
    <submittedName>
        <fullName evidence="1">Uncharacterized protein</fullName>
    </submittedName>
</protein>
<organism evidence="1 2">
    <name type="scientific">Paraburkholderia dioscoreae</name>
    <dbReference type="NCBI Taxonomy" id="2604047"/>
    <lineage>
        <taxon>Bacteria</taxon>
        <taxon>Pseudomonadati</taxon>
        <taxon>Pseudomonadota</taxon>
        <taxon>Betaproteobacteria</taxon>
        <taxon>Burkholderiales</taxon>
        <taxon>Burkholderiaceae</taxon>
        <taxon>Paraburkholderia</taxon>
    </lineage>
</organism>
<accession>A0A5Q4ZHJ1</accession>
<dbReference type="KEGG" id="pdio:PDMSB3_1372.1"/>
<keyword evidence="2" id="KW-1185">Reference proteome</keyword>
<name>A0A5Q4ZHJ1_9BURK</name>
<dbReference type="Proteomes" id="UP000325811">
    <property type="component" value="Chromosome II"/>
</dbReference>
<reference evidence="1 2" key="1">
    <citation type="submission" date="2019-08" db="EMBL/GenBank/DDBJ databases">
        <authorList>
            <person name="Herpell B J."/>
        </authorList>
    </citation>
    <scope>NUCLEOTIDE SEQUENCE [LARGE SCALE GENOMIC DNA]</scope>
    <source>
        <strain evidence="2">Msb3</strain>
    </source>
</reference>
<dbReference type="EMBL" id="LR699554">
    <property type="protein sequence ID" value="VVD32663.1"/>
    <property type="molecule type" value="Genomic_DNA"/>
</dbReference>
<sequence>MQKAADKVPQLSDWAQSSNVCFPAEGIDTPFFID</sequence>
<evidence type="ECO:0000313" key="2">
    <source>
        <dbReference type="Proteomes" id="UP000325811"/>
    </source>
</evidence>
<gene>
    <name evidence="1" type="ORF">PDMSB3_1372</name>
</gene>
<proteinExistence type="predicted"/>
<evidence type="ECO:0000313" key="1">
    <source>
        <dbReference type="EMBL" id="VVD32663.1"/>
    </source>
</evidence>
<dbReference type="AlphaFoldDB" id="A0A5Q4ZHJ1"/>